<gene>
    <name evidence="2" type="ORF">NP048_06600</name>
</gene>
<name>A0ABY5KVC8_9CELL</name>
<organism evidence="2 3">
    <name type="scientific">Cellulomonas xiejunii</name>
    <dbReference type="NCBI Taxonomy" id="2968083"/>
    <lineage>
        <taxon>Bacteria</taxon>
        <taxon>Bacillati</taxon>
        <taxon>Actinomycetota</taxon>
        <taxon>Actinomycetes</taxon>
        <taxon>Micrococcales</taxon>
        <taxon>Cellulomonadaceae</taxon>
        <taxon>Cellulomonas</taxon>
    </lineage>
</organism>
<sequence length="310" mass="33156">MGGRAVPPGETAPPRPVPVLVHVHGQERSTGVEPQTVQRLAHAGRLVRVRRGTYVGADDWRELDDRARHVVQVQAVLAVARRPPVFSHWSAAAVLGLPGVGRRDGGVHVVRGPAGGGRSHGDVVRHAVAGSVDVTVVDGITVTSPARTVVDLARVGGVVTGVAAADAAVRHGLVTVEDLHAEVERAGQGRGVRAARRTAALVDARSESPGESLSRVRMAEWGLGAPVLQHEVRDRHGLVGRVDFWWPVHGVVGEFDGRTKYGSDAADVLWEEKLREDRLRAAGLRVARWTWQDAWAGVPMIARLRAAGVR</sequence>
<protein>
    <submittedName>
        <fullName evidence="2">Type IV toxin-antitoxin system AbiEi family antitoxin domain-containing protein</fullName>
    </submittedName>
</protein>
<evidence type="ECO:0000313" key="2">
    <source>
        <dbReference type="EMBL" id="UUI73105.1"/>
    </source>
</evidence>
<evidence type="ECO:0000259" key="1">
    <source>
        <dbReference type="Pfam" id="PF13338"/>
    </source>
</evidence>
<dbReference type="Pfam" id="PF13338">
    <property type="entry name" value="AbiEi_4"/>
    <property type="match status" value="1"/>
</dbReference>
<reference evidence="2 3" key="1">
    <citation type="submission" date="2022-07" db="EMBL/GenBank/DDBJ databases">
        <title>Novel species in genus cellulomonas.</title>
        <authorList>
            <person name="Ye L."/>
        </authorList>
    </citation>
    <scope>NUCLEOTIDE SEQUENCE [LARGE SCALE GENOMIC DNA]</scope>
    <source>
        <strain evidence="3">zg-B89</strain>
    </source>
</reference>
<dbReference type="EMBL" id="CP101987">
    <property type="protein sequence ID" value="UUI73105.1"/>
    <property type="molecule type" value="Genomic_DNA"/>
</dbReference>
<evidence type="ECO:0000313" key="3">
    <source>
        <dbReference type="Proteomes" id="UP001316384"/>
    </source>
</evidence>
<accession>A0ABY5KVC8</accession>
<proteinExistence type="predicted"/>
<dbReference type="Proteomes" id="UP001316384">
    <property type="component" value="Chromosome"/>
</dbReference>
<dbReference type="InterPro" id="IPR025159">
    <property type="entry name" value="AbiEi_N"/>
</dbReference>
<keyword evidence="3" id="KW-1185">Reference proteome</keyword>
<feature type="domain" description="AbiEi antitoxin N-terminal" evidence="1">
    <location>
        <begin position="29"/>
        <end position="55"/>
    </location>
</feature>
<dbReference type="RefSeq" id="WP_227577415.1">
    <property type="nucleotide sequence ID" value="NZ_CP101987.1"/>
</dbReference>